<dbReference type="Proteomes" id="UP001054837">
    <property type="component" value="Unassembled WGS sequence"/>
</dbReference>
<reference evidence="1 2" key="1">
    <citation type="submission" date="2021-06" db="EMBL/GenBank/DDBJ databases">
        <title>Caerostris darwini draft genome.</title>
        <authorList>
            <person name="Kono N."/>
            <person name="Arakawa K."/>
        </authorList>
    </citation>
    <scope>NUCLEOTIDE SEQUENCE [LARGE SCALE GENOMIC DNA]</scope>
</reference>
<sequence>MKRSLCSTPRGLDLVEKHPRYIIAQLFAVLTENRPPRMSKDSLCWVDGEQIISKTRSCMRCPLHCSLDRRPQANHQKVFLHRGVARFVVANDCVTYEFFIKDGGRERERVTQLEMELVAKETKQMEQQKTDSVLLSIDS</sequence>
<gene>
    <name evidence="1" type="ORF">CDAR_603221</name>
</gene>
<organism evidence="1 2">
    <name type="scientific">Caerostris darwini</name>
    <dbReference type="NCBI Taxonomy" id="1538125"/>
    <lineage>
        <taxon>Eukaryota</taxon>
        <taxon>Metazoa</taxon>
        <taxon>Ecdysozoa</taxon>
        <taxon>Arthropoda</taxon>
        <taxon>Chelicerata</taxon>
        <taxon>Arachnida</taxon>
        <taxon>Araneae</taxon>
        <taxon>Araneomorphae</taxon>
        <taxon>Entelegynae</taxon>
        <taxon>Araneoidea</taxon>
        <taxon>Araneidae</taxon>
        <taxon>Caerostris</taxon>
    </lineage>
</organism>
<accession>A0AAV4PM92</accession>
<protein>
    <submittedName>
        <fullName evidence="1">Uncharacterized protein</fullName>
    </submittedName>
</protein>
<evidence type="ECO:0000313" key="2">
    <source>
        <dbReference type="Proteomes" id="UP001054837"/>
    </source>
</evidence>
<keyword evidence="2" id="KW-1185">Reference proteome</keyword>
<evidence type="ECO:0000313" key="1">
    <source>
        <dbReference type="EMBL" id="GIX96896.1"/>
    </source>
</evidence>
<dbReference type="AlphaFoldDB" id="A0AAV4PM92"/>
<proteinExistence type="predicted"/>
<name>A0AAV4PM92_9ARAC</name>
<dbReference type="EMBL" id="BPLQ01002984">
    <property type="protein sequence ID" value="GIX96896.1"/>
    <property type="molecule type" value="Genomic_DNA"/>
</dbReference>
<comment type="caution">
    <text evidence="1">The sequence shown here is derived from an EMBL/GenBank/DDBJ whole genome shotgun (WGS) entry which is preliminary data.</text>
</comment>